<feature type="compositionally biased region" description="Low complexity" evidence="6">
    <location>
        <begin position="463"/>
        <end position="473"/>
    </location>
</feature>
<dbReference type="PANTHER" id="PTHR10926">
    <property type="entry name" value="CELL CYCLE CONTROL PROTEIN 50"/>
    <property type="match status" value="1"/>
</dbReference>
<evidence type="ECO:0000256" key="6">
    <source>
        <dbReference type="SAM" id="MobiDB-lite"/>
    </source>
</evidence>
<accession>A0A2C6LG91</accession>
<feature type="compositionally biased region" description="Basic and acidic residues" evidence="6">
    <location>
        <begin position="209"/>
        <end position="219"/>
    </location>
</feature>
<dbReference type="GeneID" id="94424068"/>
<evidence type="ECO:0000256" key="5">
    <source>
        <dbReference type="ARBA" id="ARBA00023136"/>
    </source>
</evidence>
<proteinExistence type="inferred from homology"/>
<feature type="compositionally biased region" description="Low complexity" evidence="6">
    <location>
        <begin position="385"/>
        <end position="398"/>
    </location>
</feature>
<feature type="compositionally biased region" description="Basic and acidic residues" evidence="6">
    <location>
        <begin position="20"/>
        <end position="30"/>
    </location>
</feature>
<dbReference type="PANTHER" id="PTHR10926:SF0">
    <property type="entry name" value="CDC50, ISOFORM A"/>
    <property type="match status" value="1"/>
</dbReference>
<protein>
    <submittedName>
        <fullName evidence="8">Transmembrane domain protein</fullName>
    </submittedName>
</protein>
<feature type="region of interest" description="Disordered" evidence="6">
    <location>
        <begin position="532"/>
        <end position="633"/>
    </location>
</feature>
<evidence type="ECO:0000313" key="8">
    <source>
        <dbReference type="EMBL" id="PHJ25516.1"/>
    </source>
</evidence>
<dbReference type="EMBL" id="MIGC01000243">
    <property type="protein sequence ID" value="PHJ25516.1"/>
    <property type="molecule type" value="Genomic_DNA"/>
</dbReference>
<dbReference type="RefSeq" id="XP_067927162.1">
    <property type="nucleotide sequence ID" value="XM_068060857.1"/>
</dbReference>
<dbReference type="Pfam" id="PF03381">
    <property type="entry name" value="CDC50"/>
    <property type="match status" value="1"/>
</dbReference>
<feature type="compositionally biased region" description="Low complexity" evidence="6">
    <location>
        <begin position="603"/>
        <end position="618"/>
    </location>
</feature>
<feature type="compositionally biased region" description="Polar residues" evidence="6">
    <location>
        <begin position="31"/>
        <end position="48"/>
    </location>
</feature>
<comment type="subcellular location">
    <subcellularLocation>
        <location evidence="1">Membrane</location>
        <topology evidence="1">Multi-pass membrane protein</topology>
    </subcellularLocation>
</comment>
<keyword evidence="9" id="KW-1185">Reference proteome</keyword>
<feature type="region of interest" description="Disordered" evidence="6">
    <location>
        <begin position="1"/>
        <end position="153"/>
    </location>
</feature>
<keyword evidence="4 7" id="KW-1133">Transmembrane helix</keyword>
<dbReference type="GO" id="GO:0005794">
    <property type="term" value="C:Golgi apparatus"/>
    <property type="evidence" value="ECO:0007669"/>
    <property type="project" value="TreeGrafter"/>
</dbReference>
<feature type="region of interest" description="Disordered" evidence="6">
    <location>
        <begin position="174"/>
        <end position="259"/>
    </location>
</feature>
<dbReference type="InterPro" id="IPR005045">
    <property type="entry name" value="CDC50/LEM3_fam"/>
</dbReference>
<evidence type="ECO:0000256" key="7">
    <source>
        <dbReference type="SAM" id="Phobius"/>
    </source>
</evidence>
<feature type="compositionally biased region" description="Low complexity" evidence="6">
    <location>
        <begin position="104"/>
        <end position="140"/>
    </location>
</feature>
<reference evidence="8 9" key="1">
    <citation type="journal article" date="2017" name="Int. J. Parasitol.">
        <title>The genome of the protozoan parasite Cystoisospora suis and a reverse vaccinology approach to identify vaccine candidates.</title>
        <authorList>
            <person name="Palmieri N."/>
            <person name="Shrestha A."/>
            <person name="Ruttkowski B."/>
            <person name="Beck T."/>
            <person name="Vogl C."/>
            <person name="Tomley F."/>
            <person name="Blake D.P."/>
            <person name="Joachim A."/>
        </authorList>
    </citation>
    <scope>NUCLEOTIDE SEQUENCE [LARGE SCALE GENOMIC DNA]</scope>
    <source>
        <strain evidence="8 9">Wien I</strain>
    </source>
</reference>
<evidence type="ECO:0000256" key="3">
    <source>
        <dbReference type="ARBA" id="ARBA00022692"/>
    </source>
</evidence>
<gene>
    <name evidence="8" type="ORF">CSUI_000624</name>
</gene>
<feature type="compositionally biased region" description="Low complexity" evidence="6">
    <location>
        <begin position="323"/>
        <end position="334"/>
    </location>
</feature>
<dbReference type="VEuPathDB" id="ToxoDB:CSUI_000624"/>
<evidence type="ECO:0000256" key="4">
    <source>
        <dbReference type="ARBA" id="ARBA00022989"/>
    </source>
</evidence>
<feature type="compositionally biased region" description="Low complexity" evidence="6">
    <location>
        <begin position="49"/>
        <end position="62"/>
    </location>
</feature>
<feature type="compositionally biased region" description="Polar residues" evidence="6">
    <location>
        <begin position="362"/>
        <end position="371"/>
    </location>
</feature>
<feature type="region of interest" description="Disordered" evidence="6">
    <location>
        <begin position="305"/>
        <end position="479"/>
    </location>
</feature>
<dbReference type="AlphaFoldDB" id="A0A2C6LG91"/>
<keyword evidence="3 7" id="KW-0812">Transmembrane</keyword>
<comment type="caution">
    <text evidence="8">The sequence shown here is derived from an EMBL/GenBank/DDBJ whole genome shotgun (WGS) entry which is preliminary data.</text>
</comment>
<feature type="compositionally biased region" description="Polar residues" evidence="6">
    <location>
        <begin position="561"/>
        <end position="571"/>
    </location>
</feature>
<comment type="similarity">
    <text evidence="2">Belongs to the CDC50/LEM3 family.</text>
</comment>
<feature type="compositionally biased region" description="Low complexity" evidence="6">
    <location>
        <begin position="427"/>
        <end position="443"/>
    </location>
</feature>
<feature type="transmembrane region" description="Helical" evidence="7">
    <location>
        <begin position="1004"/>
        <end position="1025"/>
    </location>
</feature>
<sequence>MSSSSRRRPPALPPEAPDEVCGRAHSEGPEHTQSGGYLRSTAQTHTAVSSSFFDNRYSSSSSSHREGRCSPSSRSSFGLVSQLDNDVHSTNAIGKQPLCERGGSSIPSEAPNTSSSSSSLFHTSSNLPENHNTWSSWSSRSTHRGRPPSYPLSFEIMQSTNSQERNVVNDRTCRQPHFHDDHLPAVSSSSSPGPTEKISRGLVSQPSREAAEESSSHREHDHHRGRLNDSGGCSDGQEGDHHRHNSQTTDNLPSMPLLSTGHLLEGKRDLDDHVISSDIFPPSCAPLDHKQSLASVREEDIFSSVSCPPARDGYSPTPVGTLSSAAPSPCVSPSRRGEEDRRNTRTRVTTPSDGHHPDGHLITSTNDLPTQLSERDLLPLRRRPAPSSSSKAFPPLSSNVTESNSRSDRRNHSSSSSSCHLQHRPLSSSSSSSVFSSSMRVSSGHFPPPEGIRDPRRHRLACSSSSSSSSSSSACPTSYWGGRDNHRCRALRRHHHHYRDGGEGEGMATMHTGFRTASERLDARLPPSVFFEAPSPAHPPQGGSSSLPHHYHAGGLPPTGRASTRGDSSVLTRHGHGGFKTAADRCSGNGGEGDGEGLSLVVSPSPTGPRAGSGSRSSGESRRRGSQVPRSVRTQRLSAGALALLHDGRGVGKDDYHFHHRHHGGGDGGATTTTGFFPFCPPSRAASFVRHVQAEATYGCYPIWTLSVTLWICLIGSALFLALGAWLLAEDDKHVECKLNYEDETLQEGGSRYSLINMTPEHCGQRGDTLVLKGPYIYVYVEMEGFYQNDAQVVWSRNERQLAGEIFTKAEDLRSCEPVVTAIVDNETKILHPCGVLAWNVFTDRFQFLDAEPDDAVDSGQIKPLLVEQGPSVLLKSMDWQKHFRNPPLAERAKHRSTVYFWMSQVDNDDGEDMYKSREEAKAELLNDRLNYEEAGDMVENGHFIQWMYVSTFSSWRKLYGRIRGPIELPIFAYIAVTYDVKLWRGKKAIVLVQPSLFGGRTQFIGIVYIVFACILAIFATYMLWKRFFRKEEYANDAFKDIRWRFNRRTKKKLK</sequence>
<dbReference type="OrthoDB" id="340608at2759"/>
<evidence type="ECO:0000256" key="2">
    <source>
        <dbReference type="ARBA" id="ARBA00009457"/>
    </source>
</evidence>
<feature type="compositionally biased region" description="Polar residues" evidence="6">
    <location>
        <begin position="74"/>
        <end position="93"/>
    </location>
</feature>
<keyword evidence="5 7" id="KW-0472">Membrane</keyword>
<feature type="compositionally biased region" description="Basic and acidic residues" evidence="6">
    <location>
        <begin position="174"/>
        <end position="183"/>
    </location>
</feature>
<organism evidence="8 9">
    <name type="scientific">Cystoisospora suis</name>
    <dbReference type="NCBI Taxonomy" id="483139"/>
    <lineage>
        <taxon>Eukaryota</taxon>
        <taxon>Sar</taxon>
        <taxon>Alveolata</taxon>
        <taxon>Apicomplexa</taxon>
        <taxon>Conoidasida</taxon>
        <taxon>Coccidia</taxon>
        <taxon>Eucoccidiorida</taxon>
        <taxon>Eimeriorina</taxon>
        <taxon>Sarcocystidae</taxon>
        <taxon>Cystoisospora</taxon>
    </lineage>
</organism>
<dbReference type="GO" id="GO:0005783">
    <property type="term" value="C:endoplasmic reticulum"/>
    <property type="evidence" value="ECO:0007669"/>
    <property type="project" value="TreeGrafter"/>
</dbReference>
<dbReference type="GO" id="GO:0005886">
    <property type="term" value="C:plasma membrane"/>
    <property type="evidence" value="ECO:0007669"/>
    <property type="project" value="TreeGrafter"/>
</dbReference>
<name>A0A2C6LG91_9APIC</name>
<evidence type="ECO:0000313" key="9">
    <source>
        <dbReference type="Proteomes" id="UP000221165"/>
    </source>
</evidence>
<dbReference type="Proteomes" id="UP000221165">
    <property type="component" value="Unassembled WGS sequence"/>
</dbReference>
<evidence type="ECO:0000256" key="1">
    <source>
        <dbReference type="ARBA" id="ARBA00004141"/>
    </source>
</evidence>